<reference evidence="7" key="1">
    <citation type="submission" date="2009-12" db="EMBL/GenBank/DDBJ databases">
        <title>Complete sequence of Treponema azotonutricium strain ZAS-9.</title>
        <authorList>
            <person name="Tetu S.G."/>
            <person name="Matson E."/>
            <person name="Ren Q."/>
            <person name="Seshadri R."/>
            <person name="Elbourne L."/>
            <person name="Hassan K.A."/>
            <person name="Durkin A."/>
            <person name="Radune D."/>
            <person name="Mohamoud Y."/>
            <person name="Shay R."/>
            <person name="Jin S."/>
            <person name="Zhang X."/>
            <person name="Lucey K."/>
            <person name="Ballor N.R."/>
            <person name="Ottesen E."/>
            <person name="Rosenthal R."/>
            <person name="Allen A."/>
            <person name="Leadbetter J.R."/>
            <person name="Paulsen I.T."/>
        </authorList>
    </citation>
    <scope>NUCLEOTIDE SEQUENCE [LARGE SCALE GENOMIC DNA]</scope>
    <source>
        <strain evidence="7">ATCC BAA-888 / DSM 13862 / ZAS-9</strain>
    </source>
</reference>
<evidence type="ECO:0000256" key="4">
    <source>
        <dbReference type="PIRSR" id="PIRSR606710-2"/>
    </source>
</evidence>
<dbReference type="AlphaFoldDB" id="F5YEB7"/>
<proteinExistence type="inferred from homology"/>
<evidence type="ECO:0000256" key="2">
    <source>
        <dbReference type="ARBA" id="ARBA00022801"/>
    </source>
</evidence>
<comment type="similarity">
    <text evidence="1 5">Belongs to the glycosyl hydrolase 43 family.</text>
</comment>
<accession>F5YEB7</accession>
<evidence type="ECO:0000313" key="7">
    <source>
        <dbReference type="Proteomes" id="UP000009222"/>
    </source>
</evidence>
<keyword evidence="2 5" id="KW-0378">Hydrolase</keyword>
<dbReference type="Proteomes" id="UP000009222">
    <property type="component" value="Chromosome"/>
</dbReference>
<dbReference type="GO" id="GO:0005975">
    <property type="term" value="P:carbohydrate metabolic process"/>
    <property type="evidence" value="ECO:0007669"/>
    <property type="project" value="InterPro"/>
</dbReference>
<dbReference type="eggNOG" id="COG3507">
    <property type="taxonomic scope" value="Bacteria"/>
</dbReference>
<dbReference type="Pfam" id="PF04616">
    <property type="entry name" value="Glyco_hydro_43"/>
    <property type="match status" value="1"/>
</dbReference>
<dbReference type="KEGG" id="taz:TREAZ_0209"/>
<dbReference type="OrthoDB" id="9763933at2"/>
<name>F5YEB7_LEAAZ</name>
<evidence type="ECO:0000256" key="1">
    <source>
        <dbReference type="ARBA" id="ARBA00009865"/>
    </source>
</evidence>
<dbReference type="InterPro" id="IPR023296">
    <property type="entry name" value="Glyco_hydro_beta-prop_sf"/>
</dbReference>
<evidence type="ECO:0000313" key="6">
    <source>
        <dbReference type="EMBL" id="AEF83292.1"/>
    </source>
</evidence>
<dbReference type="Gene3D" id="2.115.10.20">
    <property type="entry name" value="Glycosyl hydrolase domain, family 43"/>
    <property type="match status" value="1"/>
</dbReference>
<dbReference type="HOGENOM" id="CLU_048744_0_0_12"/>
<keyword evidence="7" id="KW-1185">Reference proteome</keyword>
<dbReference type="EMBL" id="CP001841">
    <property type="protein sequence ID" value="AEF83292.1"/>
    <property type="molecule type" value="Genomic_DNA"/>
</dbReference>
<evidence type="ECO:0000256" key="5">
    <source>
        <dbReference type="RuleBase" id="RU361187"/>
    </source>
</evidence>
<dbReference type="GO" id="GO:0004553">
    <property type="term" value="F:hydrolase activity, hydrolyzing O-glycosyl compounds"/>
    <property type="evidence" value="ECO:0007669"/>
    <property type="project" value="InterPro"/>
</dbReference>
<evidence type="ECO:0000256" key="3">
    <source>
        <dbReference type="ARBA" id="ARBA00023295"/>
    </source>
</evidence>
<dbReference type="InParanoid" id="F5YEB7"/>
<dbReference type="PANTHER" id="PTHR42812:SF14">
    <property type="entry name" value="SECRETED PROTEIN"/>
    <property type="match status" value="1"/>
</dbReference>
<sequence length="307" mass="34174">MHISDIQIRDPFVVPEDEVYYLFGSTDKDIWKSRGTGFDGYISRGGLSEFEGPFPVFRPPEDFWSETNFWAPEVHRYNGSWYMFATFKPKEGRRGTAILKSEGGVTGPYNPWSLNASGSSGPVTPAEWECLDGTLYLDAEGRPWMIFCHEWQQVADGEICLLPLTEDLKSAAGKPELLFRASEAPWASPLKPDPARNRLPGNYVTDGPNLYTAKNGALLMLWSSFGPDGAYRIGLAKSESGLVTGPWKQLKDPLYSADGGHGMLFHSVEGKLYLTVHTPNKTPNERPIFIEMIDEDGMVKPGKDIIS</sequence>
<organism evidence="6 7">
    <name type="scientific">Leadbettera azotonutricia (strain ATCC BAA-888 / DSM 13862 / ZAS-9)</name>
    <name type="common">Treponema azotonutricium</name>
    <dbReference type="NCBI Taxonomy" id="545695"/>
    <lineage>
        <taxon>Bacteria</taxon>
        <taxon>Pseudomonadati</taxon>
        <taxon>Spirochaetota</taxon>
        <taxon>Spirochaetia</taxon>
        <taxon>Spirochaetales</taxon>
        <taxon>Breznakiellaceae</taxon>
        <taxon>Leadbettera</taxon>
    </lineage>
</organism>
<dbReference type="CDD" id="cd08981">
    <property type="entry name" value="GH43_Bt1873-like"/>
    <property type="match status" value="1"/>
</dbReference>
<keyword evidence="3 5" id="KW-0326">Glycosidase</keyword>
<protein>
    <submittedName>
        <fullName evidence="6">Endo-arabinase</fullName>
    </submittedName>
</protein>
<dbReference type="SUPFAM" id="SSF75005">
    <property type="entry name" value="Arabinanase/levansucrase/invertase"/>
    <property type="match status" value="1"/>
</dbReference>
<dbReference type="PANTHER" id="PTHR42812">
    <property type="entry name" value="BETA-XYLOSIDASE"/>
    <property type="match status" value="1"/>
</dbReference>
<dbReference type="RefSeq" id="WP_015711719.1">
    <property type="nucleotide sequence ID" value="NC_015577.1"/>
</dbReference>
<dbReference type="InterPro" id="IPR006710">
    <property type="entry name" value="Glyco_hydro_43"/>
</dbReference>
<gene>
    <name evidence="6" type="ordered locus">TREAZ_0209</name>
</gene>
<dbReference type="STRING" id="545695.TREAZ_0209"/>
<reference evidence="6 7" key="2">
    <citation type="journal article" date="2011" name="ISME J.">
        <title>RNA-seq reveals cooperative metabolic interactions between two termite-gut spirochete species in co-culture.</title>
        <authorList>
            <person name="Rosenthal A.Z."/>
            <person name="Matson E.G."/>
            <person name="Eldar A."/>
            <person name="Leadbetter J.R."/>
        </authorList>
    </citation>
    <scope>NUCLEOTIDE SEQUENCE [LARGE SCALE GENOMIC DNA]</scope>
    <source>
        <strain evidence="7">ATCC BAA-888 / DSM 13862 / ZAS-9</strain>
    </source>
</reference>
<feature type="site" description="Important for catalytic activity, responsible for pKa modulation of the active site Glu and correct orientation of both the proton donor and substrate" evidence="4">
    <location>
        <position position="132"/>
    </location>
</feature>
<dbReference type="InterPro" id="IPR051795">
    <property type="entry name" value="Glycosyl_Hydrlase_43"/>
</dbReference>